<accession>A0A8S5NC74</accession>
<evidence type="ECO:0000313" key="1">
    <source>
        <dbReference type="EMBL" id="DAD92036.1"/>
    </source>
</evidence>
<dbReference type="EMBL" id="BK015126">
    <property type="protein sequence ID" value="DAD92036.1"/>
    <property type="molecule type" value="Genomic_DNA"/>
</dbReference>
<protein>
    <submittedName>
        <fullName evidence="1">Uncharacterized protein</fullName>
    </submittedName>
</protein>
<name>A0A8S5NC74_9CAUD</name>
<sequence length="64" mass="7361">MSGRVNVLYGLNQGDRIMVTRGKEKKKAAVVKEYPFHILMDWGKYRSSVNKVDVYTGDEKLARI</sequence>
<reference evidence="1" key="1">
    <citation type="journal article" date="2021" name="Proc. Natl. Acad. Sci. U.S.A.">
        <title>A Catalog of Tens of Thousands of Viruses from Human Metagenomes Reveals Hidden Associations with Chronic Diseases.</title>
        <authorList>
            <person name="Tisza M.J."/>
            <person name="Buck C.B."/>
        </authorList>
    </citation>
    <scope>NUCLEOTIDE SEQUENCE</scope>
    <source>
        <strain evidence="1">CtwWa4</strain>
    </source>
</reference>
<proteinExistence type="predicted"/>
<organism evidence="1">
    <name type="scientific">Siphoviridae sp. ctwWa4</name>
    <dbReference type="NCBI Taxonomy" id="2826517"/>
    <lineage>
        <taxon>Viruses</taxon>
        <taxon>Duplodnaviria</taxon>
        <taxon>Heunggongvirae</taxon>
        <taxon>Uroviricota</taxon>
        <taxon>Caudoviricetes</taxon>
    </lineage>
</organism>